<dbReference type="RefSeq" id="WP_137317941.1">
    <property type="nucleotide sequence ID" value="NZ_BAABGL010000003.1"/>
</dbReference>
<evidence type="ECO:0000313" key="2">
    <source>
        <dbReference type="EMBL" id="GAA4385240.1"/>
    </source>
</evidence>
<dbReference type="EMBL" id="BAABGL010000003">
    <property type="protein sequence ID" value="GAA4385240.1"/>
    <property type="molecule type" value="Genomic_DNA"/>
</dbReference>
<dbReference type="Proteomes" id="UP001500642">
    <property type="component" value="Unassembled WGS sequence"/>
</dbReference>
<reference evidence="3" key="1">
    <citation type="journal article" date="2019" name="Int. J. Syst. Evol. Microbiol.">
        <title>The Global Catalogue of Microorganisms (GCM) 10K type strain sequencing project: providing services to taxonomists for standard genome sequencing and annotation.</title>
        <authorList>
            <consortium name="The Broad Institute Genomics Platform"/>
            <consortium name="The Broad Institute Genome Sequencing Center for Infectious Disease"/>
            <person name="Wu L."/>
            <person name="Ma J."/>
        </authorList>
    </citation>
    <scope>NUCLEOTIDE SEQUENCE [LARGE SCALE GENOMIC DNA]</scope>
    <source>
        <strain evidence="3">JCM 17808</strain>
    </source>
</reference>
<dbReference type="PANTHER" id="PTHR40037:SF1">
    <property type="entry name" value="PHOSPHOESTERASE SAOUHSC_00951-RELATED"/>
    <property type="match status" value="1"/>
</dbReference>
<accession>A0ABP8J575</accession>
<sequence>MSDSSPAETVGPRWGAPPDAPAMPAPDADGMVALGITLDVPDPYATELRTARLGYGDERAATVPTHITVIPPMEIPGDSWPVVRAHIRAVANDTSPFVIELRGSGTFMPTSPVVFISVARGISECQTLSSRLRHGVLNQHLAFPYHPHVTIAQDVCEEELERAYREYAGFEARFMAHGFGVYFHDASGQWRLFDKVPFGP</sequence>
<name>A0ABP8J575_9MICO</name>
<evidence type="ECO:0000256" key="1">
    <source>
        <dbReference type="SAM" id="MobiDB-lite"/>
    </source>
</evidence>
<organism evidence="2 3">
    <name type="scientific">Brevibacterium pityocampae</name>
    <dbReference type="NCBI Taxonomy" id="506594"/>
    <lineage>
        <taxon>Bacteria</taxon>
        <taxon>Bacillati</taxon>
        <taxon>Actinomycetota</taxon>
        <taxon>Actinomycetes</taxon>
        <taxon>Micrococcales</taxon>
        <taxon>Brevibacteriaceae</taxon>
        <taxon>Brevibacterium</taxon>
    </lineage>
</organism>
<dbReference type="InterPro" id="IPR009097">
    <property type="entry name" value="Cyclic_Pdiesterase"/>
</dbReference>
<feature type="region of interest" description="Disordered" evidence="1">
    <location>
        <begin position="1"/>
        <end position="28"/>
    </location>
</feature>
<evidence type="ECO:0000313" key="3">
    <source>
        <dbReference type="Proteomes" id="UP001500642"/>
    </source>
</evidence>
<dbReference type="GO" id="GO:0016874">
    <property type="term" value="F:ligase activity"/>
    <property type="evidence" value="ECO:0007669"/>
    <property type="project" value="UniProtKB-KW"/>
</dbReference>
<comment type="caution">
    <text evidence="2">The sequence shown here is derived from an EMBL/GenBank/DDBJ whole genome shotgun (WGS) entry which is preliminary data.</text>
</comment>
<dbReference type="SUPFAM" id="SSF55144">
    <property type="entry name" value="LigT-like"/>
    <property type="match status" value="1"/>
</dbReference>
<protein>
    <submittedName>
        <fullName evidence="2">2'-5' RNA ligase family protein</fullName>
    </submittedName>
</protein>
<dbReference type="PANTHER" id="PTHR40037">
    <property type="entry name" value="PHOSPHOESTERASE YJCG-RELATED"/>
    <property type="match status" value="1"/>
</dbReference>
<dbReference type="Gene3D" id="3.90.1140.10">
    <property type="entry name" value="Cyclic phosphodiesterase"/>
    <property type="match status" value="1"/>
</dbReference>
<gene>
    <name evidence="2" type="ORF">GCM10023167_06810</name>
</gene>
<keyword evidence="3" id="KW-1185">Reference proteome</keyword>
<proteinExistence type="predicted"/>
<keyword evidence="2" id="KW-0436">Ligase</keyword>
<dbReference type="InterPro" id="IPR050580">
    <property type="entry name" value="2H_phosphoesterase_YjcG-like"/>
</dbReference>
<dbReference type="Pfam" id="PF13563">
    <property type="entry name" value="2_5_RNA_ligase2"/>
    <property type="match status" value="1"/>
</dbReference>